<name>A0ABX8TDV6_9CAUL</name>
<accession>A0ABX8TDV6</accession>
<keyword evidence="1" id="KW-0812">Transmembrane</keyword>
<evidence type="ECO:0000313" key="2">
    <source>
        <dbReference type="EMBL" id="QYC09376.1"/>
    </source>
</evidence>
<evidence type="ECO:0000313" key="3">
    <source>
        <dbReference type="Proteomes" id="UP000824334"/>
    </source>
</evidence>
<keyword evidence="1" id="KW-1133">Transmembrane helix</keyword>
<dbReference type="RefSeq" id="WP_219354973.1">
    <property type="nucleotide sequence ID" value="NZ_CP080034.1"/>
</dbReference>
<organism evidence="2 3">
    <name type="scientific">Brevundimonas nasdae</name>
    <dbReference type="NCBI Taxonomy" id="172043"/>
    <lineage>
        <taxon>Bacteria</taxon>
        <taxon>Pseudomonadati</taxon>
        <taxon>Pseudomonadota</taxon>
        <taxon>Alphaproteobacteria</taxon>
        <taxon>Caulobacterales</taxon>
        <taxon>Caulobacteraceae</taxon>
        <taxon>Brevundimonas</taxon>
    </lineage>
</organism>
<gene>
    <name evidence="2" type="ORF">KWG56_12270</name>
</gene>
<reference evidence="2 3" key="1">
    <citation type="submission" date="2021-07" db="EMBL/GenBank/DDBJ databases">
        <title>Isolation and characterization of bacteria from a gold mining with a capacity of golden bioaccumulation.</title>
        <authorList>
            <person name="Yang X.J."/>
        </authorList>
    </citation>
    <scope>NUCLEOTIDE SEQUENCE [LARGE SCALE GENOMIC DNA]</scope>
    <source>
        <strain evidence="2 3">Au29</strain>
    </source>
</reference>
<feature type="transmembrane region" description="Helical" evidence="1">
    <location>
        <begin position="12"/>
        <end position="35"/>
    </location>
</feature>
<sequence>MPDPGLGGRRRVAWLSPLVTLVIAVLIGWGCVIGAREVLHGLDIGMLNNRKGPDVHLIERPVIFWALIVFYATAIVVSAGMAVLLAAIALRGLFGRRA</sequence>
<proteinExistence type="predicted"/>
<evidence type="ECO:0008006" key="4">
    <source>
        <dbReference type="Google" id="ProtNLM"/>
    </source>
</evidence>
<keyword evidence="3" id="KW-1185">Reference proteome</keyword>
<evidence type="ECO:0000256" key="1">
    <source>
        <dbReference type="SAM" id="Phobius"/>
    </source>
</evidence>
<protein>
    <recommendedName>
        <fullName evidence="4">Phosphoesterase</fullName>
    </recommendedName>
</protein>
<dbReference type="EMBL" id="CP080034">
    <property type="protein sequence ID" value="QYC09376.1"/>
    <property type="molecule type" value="Genomic_DNA"/>
</dbReference>
<dbReference type="Proteomes" id="UP000824334">
    <property type="component" value="Chromosome"/>
</dbReference>
<feature type="transmembrane region" description="Helical" evidence="1">
    <location>
        <begin position="62"/>
        <end position="90"/>
    </location>
</feature>
<dbReference type="GeneID" id="94376050"/>
<keyword evidence="1" id="KW-0472">Membrane</keyword>